<organism evidence="1 2">
    <name type="scientific">Aspergillus brunneoviolaceus CBS 621.78</name>
    <dbReference type="NCBI Taxonomy" id="1450534"/>
    <lineage>
        <taxon>Eukaryota</taxon>
        <taxon>Fungi</taxon>
        <taxon>Dikarya</taxon>
        <taxon>Ascomycota</taxon>
        <taxon>Pezizomycotina</taxon>
        <taxon>Eurotiomycetes</taxon>
        <taxon>Eurotiomycetidae</taxon>
        <taxon>Eurotiales</taxon>
        <taxon>Aspergillaceae</taxon>
        <taxon>Aspergillus</taxon>
        <taxon>Aspergillus subgen. Circumdati</taxon>
    </lineage>
</organism>
<gene>
    <name evidence="1" type="ORF">BO95DRAFT_489449</name>
</gene>
<dbReference type="EMBL" id="KZ825321">
    <property type="protein sequence ID" value="RAH48935.1"/>
    <property type="molecule type" value="Genomic_DNA"/>
</dbReference>
<protein>
    <submittedName>
        <fullName evidence="1">Zinc-binding dehydrogenase</fullName>
    </submittedName>
</protein>
<dbReference type="Proteomes" id="UP000249057">
    <property type="component" value="Unassembled WGS sequence"/>
</dbReference>
<proteinExistence type="predicted"/>
<keyword evidence="2" id="KW-1185">Reference proteome</keyword>
<evidence type="ECO:0000313" key="2">
    <source>
        <dbReference type="Proteomes" id="UP000249057"/>
    </source>
</evidence>
<evidence type="ECO:0000313" key="1">
    <source>
        <dbReference type="EMBL" id="RAH48935.1"/>
    </source>
</evidence>
<sequence>MSSSSSSSTELPTVTSGWELHGTSRGGDGSEALVWNDSLPLPAIGPTDVLVRLHAWAINYPDISIANGTFPWSYPEDGETKVPGTDGAGEVIEVGSHVQELQRHDRVVVVYYPKFLHGAAPTLDQMQQDLGIFRRHAVLPAQALIRMPANLTYAEAATLPCSALTAWNALHGLTPLKAGDAVLTQGTGGVALFAVRFALAAGATVIATTSSDDKACRLREMGVQHVLNYREDPEWGESARRLTREGLGCQRVIEVGGPQTIAQSFRCVARGGEIDVIGFLGGQDGNGRPSFLEPLLRACVVRGIEVGNRIQFEEMNRAIEALDLRPVVDERVFGFGELREAYAHVWNRRMFGKVVLADQVEE</sequence>
<reference evidence="1" key="1">
    <citation type="submission" date="2018-02" db="EMBL/GenBank/DDBJ databases">
        <title>The genomes of Aspergillus section Nigri reveals drivers in fungal speciation.</title>
        <authorList>
            <consortium name="DOE Joint Genome Institute"/>
            <person name="Vesth T.C."/>
            <person name="Nybo J."/>
            <person name="Theobald S."/>
            <person name="Brandl J."/>
            <person name="Frisvad J.C."/>
            <person name="Nielsen K.F."/>
            <person name="Lyhne E.K."/>
            <person name="Kogle M.E."/>
            <person name="Kuo A."/>
            <person name="Riley R."/>
            <person name="Clum A."/>
            <person name="Nolan M."/>
            <person name="Lipzen A."/>
            <person name="Salamov A."/>
            <person name="Henrissat B."/>
            <person name="Wiebenga A."/>
            <person name="De vries R.P."/>
            <person name="Grigoriev I.V."/>
            <person name="Mortensen U.H."/>
            <person name="Andersen M.R."/>
            <person name="Baker S.E."/>
        </authorList>
    </citation>
    <scope>NUCLEOTIDE SEQUENCE</scope>
    <source>
        <strain evidence="1">CBS 621.78</strain>
    </source>
</reference>
<accession>A0ACD1GI65</accession>
<name>A0ACD1GI65_9EURO</name>